<dbReference type="OrthoDB" id="9814657at2"/>
<dbReference type="Proteomes" id="UP000484164">
    <property type="component" value="Unassembled WGS sequence"/>
</dbReference>
<gene>
    <name evidence="4" type="ORF">F8C82_11840</name>
</gene>
<dbReference type="PROSITE" id="PS51257">
    <property type="entry name" value="PROKAR_LIPOPROTEIN"/>
    <property type="match status" value="1"/>
</dbReference>
<feature type="domain" description="CzcB-like barrel-sandwich hybrid" evidence="3">
    <location>
        <begin position="66"/>
        <end position="211"/>
    </location>
</feature>
<accession>A0A6L3ZFW0</accession>
<keyword evidence="5" id="KW-1185">Reference proteome</keyword>
<dbReference type="InterPro" id="IPR051909">
    <property type="entry name" value="MFP_Cation_Efflux"/>
</dbReference>
<evidence type="ECO:0000256" key="2">
    <source>
        <dbReference type="ARBA" id="ARBA00022448"/>
    </source>
</evidence>
<dbReference type="GO" id="GO:0016020">
    <property type="term" value="C:membrane"/>
    <property type="evidence" value="ECO:0007669"/>
    <property type="project" value="InterPro"/>
</dbReference>
<dbReference type="SUPFAM" id="SSF111369">
    <property type="entry name" value="HlyD-like secretion proteins"/>
    <property type="match status" value="1"/>
</dbReference>
<dbReference type="Gene3D" id="2.40.420.20">
    <property type="match status" value="1"/>
</dbReference>
<evidence type="ECO:0000313" key="5">
    <source>
        <dbReference type="Proteomes" id="UP000484164"/>
    </source>
</evidence>
<dbReference type="RefSeq" id="WP_151693795.1">
    <property type="nucleotide sequence ID" value="NZ_BMGX01000001.1"/>
</dbReference>
<dbReference type="InterPro" id="IPR058647">
    <property type="entry name" value="BSH_CzcB-like"/>
</dbReference>
<evidence type="ECO:0000256" key="1">
    <source>
        <dbReference type="ARBA" id="ARBA00009477"/>
    </source>
</evidence>
<dbReference type="NCBIfam" id="TIGR01730">
    <property type="entry name" value="RND_mfp"/>
    <property type="match status" value="1"/>
</dbReference>
<dbReference type="GO" id="GO:0015679">
    <property type="term" value="P:plasma membrane copper ion transport"/>
    <property type="evidence" value="ECO:0007669"/>
    <property type="project" value="TreeGrafter"/>
</dbReference>
<proteinExistence type="inferred from homology"/>
<comment type="caution">
    <text evidence="4">The sequence shown here is derived from an EMBL/GenBank/DDBJ whole genome shotgun (WGS) entry which is preliminary data.</text>
</comment>
<dbReference type="AlphaFoldDB" id="A0A6L3ZFW0"/>
<evidence type="ECO:0000313" key="4">
    <source>
        <dbReference type="EMBL" id="KAB2816368.1"/>
    </source>
</evidence>
<protein>
    <submittedName>
        <fullName evidence="4">Efflux RND transporter periplasmic adaptor subunit</fullName>
    </submittedName>
</protein>
<dbReference type="PANTHER" id="PTHR30097">
    <property type="entry name" value="CATION EFFLUX SYSTEM PROTEIN CUSB"/>
    <property type="match status" value="1"/>
</dbReference>
<dbReference type="Gene3D" id="2.40.50.100">
    <property type="match status" value="1"/>
</dbReference>
<dbReference type="PANTHER" id="PTHR30097:SF4">
    <property type="entry name" value="SLR6042 PROTEIN"/>
    <property type="match status" value="1"/>
</dbReference>
<dbReference type="GO" id="GO:0060003">
    <property type="term" value="P:copper ion export"/>
    <property type="evidence" value="ECO:0007669"/>
    <property type="project" value="TreeGrafter"/>
</dbReference>
<dbReference type="Gene3D" id="2.40.30.170">
    <property type="match status" value="1"/>
</dbReference>
<evidence type="ECO:0000259" key="3">
    <source>
        <dbReference type="Pfam" id="PF25973"/>
    </source>
</evidence>
<dbReference type="EMBL" id="WBVQ01000002">
    <property type="protein sequence ID" value="KAB2816368.1"/>
    <property type="molecule type" value="Genomic_DNA"/>
</dbReference>
<name>A0A6L3ZFW0_9FLAO</name>
<sequence>MKSKFLYIALVLFAASCGESESPETMMEDQGHSHSAEFKTGMPTKDTVYSIIQCTGVVDVPPQSRATVSAPLGGYLREVRFYPGERVNKGDVLARIAHPDYVELQRTYLDSKAKTAFYEADLDRKRELYESQAINERALQEVVSQYEVQKSTMMAAAASLLQMGINPNDLTAETIQSELILRSPITGHITHIDGNLGQHVTPEDLIYEIVDDTHMHIELSVFPRDIQGVREGQSIRFMLPGDPTIYKGDIQQVGRQVRPESGAFIIHAHPEEAIEALRPGQYVDGEIIIAPHVGMVLPQSAVVSKGDENFVFEVVDGEYRQRAVRTGVVINGNVEILDSLEFPVVLEKAHLLMDAAGGHTH</sequence>
<comment type="similarity">
    <text evidence="1">Belongs to the membrane fusion protein (MFP) (TC 8.A.1) family.</text>
</comment>
<dbReference type="Pfam" id="PF25973">
    <property type="entry name" value="BSH_CzcB"/>
    <property type="match status" value="1"/>
</dbReference>
<dbReference type="Gene3D" id="1.10.287.470">
    <property type="entry name" value="Helix hairpin bin"/>
    <property type="match status" value="1"/>
</dbReference>
<dbReference type="InterPro" id="IPR006143">
    <property type="entry name" value="RND_pump_MFP"/>
</dbReference>
<dbReference type="GO" id="GO:0030313">
    <property type="term" value="C:cell envelope"/>
    <property type="evidence" value="ECO:0007669"/>
    <property type="project" value="TreeGrafter"/>
</dbReference>
<dbReference type="GO" id="GO:0022857">
    <property type="term" value="F:transmembrane transporter activity"/>
    <property type="evidence" value="ECO:0007669"/>
    <property type="project" value="InterPro"/>
</dbReference>
<organism evidence="4 5">
    <name type="scientific">Phaeocystidibacter marisrubri</name>
    <dbReference type="NCBI Taxonomy" id="1577780"/>
    <lineage>
        <taxon>Bacteria</taxon>
        <taxon>Pseudomonadati</taxon>
        <taxon>Bacteroidota</taxon>
        <taxon>Flavobacteriia</taxon>
        <taxon>Flavobacteriales</taxon>
        <taxon>Phaeocystidibacteraceae</taxon>
        <taxon>Phaeocystidibacter</taxon>
    </lineage>
</organism>
<keyword evidence="2" id="KW-0813">Transport</keyword>
<reference evidence="4 5" key="1">
    <citation type="submission" date="2019-10" db="EMBL/GenBank/DDBJ databases">
        <title>Genome sequence of Phaeocystidibacter marisrubri JCM30614 (type strain).</title>
        <authorList>
            <person name="Bowman J.P."/>
        </authorList>
    </citation>
    <scope>NUCLEOTIDE SEQUENCE [LARGE SCALE GENOMIC DNA]</scope>
    <source>
        <strain evidence="4 5">JCM 30614</strain>
    </source>
</reference>